<accession>A0A074W9U9</accession>
<keyword evidence="2" id="KW-1185">Reference proteome</keyword>
<dbReference type="EMBL" id="KL584730">
    <property type="protein sequence ID" value="KEQ68394.1"/>
    <property type="molecule type" value="Genomic_DNA"/>
</dbReference>
<dbReference type="GeneID" id="25417711"/>
<name>A0A074W9U9_9PEZI</name>
<evidence type="ECO:0000313" key="1">
    <source>
        <dbReference type="EMBL" id="KEQ68394.1"/>
    </source>
</evidence>
<reference evidence="1 2" key="1">
    <citation type="journal article" date="2014" name="BMC Genomics">
        <title>Genome sequencing of four Aureobasidium pullulans varieties: biotechnological potential, stress tolerance, and description of new species.</title>
        <authorList>
            <person name="Gostin Ar C."/>
            <person name="Ohm R.A."/>
            <person name="Kogej T."/>
            <person name="Sonjak S."/>
            <person name="Turk M."/>
            <person name="Zajc J."/>
            <person name="Zalar P."/>
            <person name="Grube M."/>
            <person name="Sun H."/>
            <person name="Han J."/>
            <person name="Sharma A."/>
            <person name="Chiniquy J."/>
            <person name="Ngan C.Y."/>
            <person name="Lipzen A."/>
            <person name="Barry K."/>
            <person name="Grigoriev I.V."/>
            <person name="Gunde-Cimerman N."/>
        </authorList>
    </citation>
    <scope>NUCLEOTIDE SEQUENCE [LARGE SCALE GENOMIC DNA]</scope>
    <source>
        <strain evidence="1 2">CBS 147.97</strain>
    </source>
</reference>
<dbReference type="Gene3D" id="3.90.280.10">
    <property type="entry name" value="PEBP-like"/>
    <property type="match status" value="1"/>
</dbReference>
<dbReference type="SUPFAM" id="SSF49777">
    <property type="entry name" value="PEBP-like"/>
    <property type="match status" value="1"/>
</dbReference>
<gene>
    <name evidence="1" type="ORF">M436DRAFT_86402</name>
</gene>
<evidence type="ECO:0008006" key="3">
    <source>
        <dbReference type="Google" id="ProtNLM"/>
    </source>
</evidence>
<protein>
    <recommendedName>
        <fullName evidence="3">PEBP-like protein</fullName>
    </recommendedName>
</protein>
<dbReference type="HOGENOM" id="CLU_083918_1_0_1"/>
<proteinExistence type="predicted"/>
<dbReference type="RefSeq" id="XP_013422617.1">
    <property type="nucleotide sequence ID" value="XM_013567163.1"/>
</dbReference>
<dbReference type="STRING" id="1043004.A0A074W9U9"/>
<dbReference type="Proteomes" id="UP000027730">
    <property type="component" value="Unassembled WGS sequence"/>
</dbReference>
<evidence type="ECO:0000313" key="2">
    <source>
        <dbReference type="Proteomes" id="UP000027730"/>
    </source>
</evidence>
<dbReference type="InterPro" id="IPR008914">
    <property type="entry name" value="PEBP"/>
</dbReference>
<dbReference type="OrthoDB" id="10251855at2759"/>
<dbReference type="Pfam" id="PF01161">
    <property type="entry name" value="PBP"/>
    <property type="match status" value="1"/>
</dbReference>
<sequence>MGALNWIEYTLGRLLYNVRGRDSALFTNGPACKDIAPTIRLLAPECGATGSQMLKYDTGLGGDVFPELEWTAPEGVKGFVLVVQNPDILLPFVATHGLFYARPGPVTSIKAADVQYKNEQGSQHELIRPFLLHGPYCYFFQIVALSEPLDPRTLGKRPSLSAISKAINGKASDRASWIGT</sequence>
<dbReference type="InterPro" id="IPR036610">
    <property type="entry name" value="PEBP-like_sf"/>
</dbReference>
<organism evidence="1 2">
    <name type="scientific">Aureobasidium namibiae CBS 147.97</name>
    <dbReference type="NCBI Taxonomy" id="1043004"/>
    <lineage>
        <taxon>Eukaryota</taxon>
        <taxon>Fungi</taxon>
        <taxon>Dikarya</taxon>
        <taxon>Ascomycota</taxon>
        <taxon>Pezizomycotina</taxon>
        <taxon>Dothideomycetes</taxon>
        <taxon>Dothideomycetidae</taxon>
        <taxon>Dothideales</taxon>
        <taxon>Saccotheciaceae</taxon>
        <taxon>Aureobasidium</taxon>
    </lineage>
</organism>
<dbReference type="AlphaFoldDB" id="A0A074W9U9"/>